<gene>
    <name evidence="2" type="ORF">UFOVP1048_13</name>
    <name evidence="3" type="ORF">UFOVP1658_9</name>
    <name evidence="1" type="ORF">UFOVP488_16</name>
</gene>
<dbReference type="EMBL" id="LR796444">
    <property type="protein sequence ID" value="CAB4145552.1"/>
    <property type="molecule type" value="Genomic_DNA"/>
</dbReference>
<proteinExistence type="predicted"/>
<name>A0A6J5MH40_9CAUD</name>
<dbReference type="EMBL" id="LR797002">
    <property type="protein sequence ID" value="CAB4180017.1"/>
    <property type="molecule type" value="Genomic_DNA"/>
</dbReference>
<reference evidence="1" key="1">
    <citation type="submission" date="2020-04" db="EMBL/GenBank/DDBJ databases">
        <authorList>
            <person name="Chiriac C."/>
            <person name="Salcher M."/>
            <person name="Ghai R."/>
            <person name="Kavagutti S V."/>
        </authorList>
    </citation>
    <scope>NUCLEOTIDE SEQUENCE</scope>
</reference>
<accession>A0A6J5MH40</accession>
<sequence length="179" mass="19967">MKSTITIEVYGVKAALKEVNKINPKLRREFTKRYKNIVKPVIQQAKQSFPDEPPLSRMGKPFKHLGSWDGGLVAKGVTAKINTRSARKRNIEKGAVYESIATFLIQQKTGWGSLYDMAGKKNSSSIMARNLETKGFGVASRAMWPAYEAQKTEIDIAILALCKDVMNEVDRNLGFNDGN</sequence>
<evidence type="ECO:0000313" key="1">
    <source>
        <dbReference type="EMBL" id="CAB4145552.1"/>
    </source>
</evidence>
<dbReference type="EMBL" id="LR797512">
    <property type="protein sequence ID" value="CAB4221936.1"/>
    <property type="molecule type" value="Genomic_DNA"/>
</dbReference>
<organism evidence="1">
    <name type="scientific">uncultured Caudovirales phage</name>
    <dbReference type="NCBI Taxonomy" id="2100421"/>
    <lineage>
        <taxon>Viruses</taxon>
        <taxon>Duplodnaviria</taxon>
        <taxon>Heunggongvirae</taxon>
        <taxon>Uroviricota</taxon>
        <taxon>Caudoviricetes</taxon>
        <taxon>Peduoviridae</taxon>
        <taxon>Maltschvirus</taxon>
        <taxon>Maltschvirus maltsch</taxon>
    </lineage>
</organism>
<evidence type="ECO:0000313" key="2">
    <source>
        <dbReference type="EMBL" id="CAB4180017.1"/>
    </source>
</evidence>
<evidence type="ECO:0000313" key="3">
    <source>
        <dbReference type="EMBL" id="CAB4221936.1"/>
    </source>
</evidence>
<protein>
    <submittedName>
        <fullName evidence="1">Uncharacterized protein</fullName>
    </submittedName>
</protein>